<dbReference type="Proteomes" id="UP001500124">
    <property type="component" value="Unassembled WGS sequence"/>
</dbReference>
<name>A0ABP9K039_9ACTN</name>
<gene>
    <name evidence="1" type="ORF">GCM10023336_14510</name>
</gene>
<keyword evidence="2" id="KW-1185">Reference proteome</keyword>
<dbReference type="EMBL" id="BAABKC010000019">
    <property type="protein sequence ID" value="GAA5048398.1"/>
    <property type="molecule type" value="Genomic_DNA"/>
</dbReference>
<evidence type="ECO:0008006" key="3">
    <source>
        <dbReference type="Google" id="ProtNLM"/>
    </source>
</evidence>
<proteinExistence type="predicted"/>
<comment type="caution">
    <text evidence="1">The sequence shown here is derived from an EMBL/GenBank/DDBJ whole genome shotgun (WGS) entry which is preliminary data.</text>
</comment>
<protein>
    <recommendedName>
        <fullName evidence="3">Molecular chaperone DnaJ</fullName>
    </recommendedName>
</protein>
<dbReference type="RefSeq" id="WP_345667486.1">
    <property type="nucleotide sequence ID" value="NZ_BAABKC010000019.1"/>
</dbReference>
<organism evidence="1 2">
    <name type="scientific">Streptomyces similanensis</name>
    <dbReference type="NCBI Taxonomy" id="1274988"/>
    <lineage>
        <taxon>Bacteria</taxon>
        <taxon>Bacillati</taxon>
        <taxon>Actinomycetota</taxon>
        <taxon>Actinomycetes</taxon>
        <taxon>Kitasatosporales</taxon>
        <taxon>Streptomycetaceae</taxon>
        <taxon>Streptomyces</taxon>
    </lineage>
</organism>
<sequence>MPQHTPSPRVCRDCDGHASAMVTTGTRHPDGTRATLRVLCPACKGTGHRVPAAGLARVGR</sequence>
<accession>A0ABP9K039</accession>
<reference evidence="2" key="1">
    <citation type="journal article" date="2019" name="Int. J. Syst. Evol. Microbiol.">
        <title>The Global Catalogue of Microorganisms (GCM) 10K type strain sequencing project: providing services to taxonomists for standard genome sequencing and annotation.</title>
        <authorList>
            <consortium name="The Broad Institute Genomics Platform"/>
            <consortium name="The Broad Institute Genome Sequencing Center for Infectious Disease"/>
            <person name="Wu L."/>
            <person name="Ma J."/>
        </authorList>
    </citation>
    <scope>NUCLEOTIDE SEQUENCE [LARGE SCALE GENOMIC DNA]</scope>
    <source>
        <strain evidence="2">JCM 18410</strain>
    </source>
</reference>
<evidence type="ECO:0000313" key="2">
    <source>
        <dbReference type="Proteomes" id="UP001500124"/>
    </source>
</evidence>
<evidence type="ECO:0000313" key="1">
    <source>
        <dbReference type="EMBL" id="GAA5048398.1"/>
    </source>
</evidence>